<dbReference type="CDD" id="cd07042">
    <property type="entry name" value="STAS_SulP_like_sulfate_transporter"/>
    <property type="match status" value="1"/>
</dbReference>
<keyword evidence="4 6" id="KW-0472">Membrane</keyword>
<dbReference type="OrthoDB" id="427213at2759"/>
<feature type="transmembrane region" description="Helical" evidence="6">
    <location>
        <begin position="207"/>
        <end position="229"/>
    </location>
</feature>
<protein>
    <recommendedName>
        <fullName evidence="7">STAS domain-containing protein</fullName>
    </recommendedName>
</protein>
<dbReference type="HOGENOM" id="CLU_003182_10_2_1"/>
<feature type="transmembrane region" description="Helical" evidence="6">
    <location>
        <begin position="454"/>
        <end position="475"/>
    </location>
</feature>
<dbReference type="Pfam" id="PF01740">
    <property type="entry name" value="STAS"/>
    <property type="match status" value="1"/>
</dbReference>
<feature type="transmembrane region" description="Helical" evidence="6">
    <location>
        <begin position="118"/>
        <end position="139"/>
    </location>
</feature>
<feature type="transmembrane region" description="Helical" evidence="6">
    <location>
        <begin position="528"/>
        <end position="544"/>
    </location>
</feature>
<evidence type="ECO:0000256" key="3">
    <source>
        <dbReference type="ARBA" id="ARBA00022989"/>
    </source>
</evidence>
<dbReference type="AlphaFoldDB" id="A0A0C3D9W2"/>
<dbReference type="PANTHER" id="PTHR11814">
    <property type="entry name" value="SULFATE TRANSPORTER"/>
    <property type="match status" value="1"/>
</dbReference>
<dbReference type="InParanoid" id="A0A0C3D9W2"/>
<gene>
    <name evidence="8" type="ORF">SCLCIDRAFT_18072</name>
</gene>
<dbReference type="GO" id="GO:0016020">
    <property type="term" value="C:membrane"/>
    <property type="evidence" value="ECO:0007669"/>
    <property type="project" value="UniProtKB-SubCell"/>
</dbReference>
<sequence>MSGDTTKKPSLHLGLSTTTSVSSLVDMVRAHDERTPLAGRDDIEAGPAHYGTTPFPRSGAASYAGESRSSGPAALRSKLISHAGTQASQESQLISKRNSKFARRVRYYIPSTAWIPDYSLSFLGGDILAGISIAAMLIPQSVSYGTSLAKLSPTSGLFAASIPPLMYSLLGTSRQLNVAPEAALSLLVGQAVTEFRHMYPNSDPDHVGVVVATAIGLQVGLFASFLGFFRLGFLDVVLSRALLRGFVTAVAVVITVEQLIPMFGLVDLEHQLQPETTLDKITFLIENVWSHAHELTTIISFGALAALILFRSFKNCFKNTWWIYRLPEVLIFVVLATIMSYKLLWDKQGVAILGTVPIRTGSSFFRFPFHKSVHKFIRGTTPTAILITIVGYIDSIVAAKQSSDRFGHSISPNRELVALGASNLLGSFVPGTLPAFGSIIRTRINGEIGARSQLASLVSAVIIFLSTFCLLPALFYLPKCVLASIICLFVVSLFAELPHDLLCYYKIGAWTDLAMMFITFFLSVIWDVEIGIIVSLIISLLLVIRRSSKTRMTILGRIPGTDQWRPMSDNPDAEDIPGTLIVRIRESLDFANTAQLKVRLRRFELYGAEPAHPSDTPRRQAARVLVFHMADVETCDASAVQIFHELLETYQNRGVSLFITHLRPEVRTMFDNAGIVAMLGQDAFYDTLGQAMAQIEAR</sequence>
<dbReference type="EMBL" id="KN822196">
    <property type="protein sequence ID" value="KIM52906.1"/>
    <property type="molecule type" value="Genomic_DNA"/>
</dbReference>
<dbReference type="GO" id="GO:0055085">
    <property type="term" value="P:transmembrane transport"/>
    <property type="evidence" value="ECO:0007669"/>
    <property type="project" value="InterPro"/>
</dbReference>
<dbReference type="Gene3D" id="3.30.750.24">
    <property type="entry name" value="STAS domain"/>
    <property type="match status" value="1"/>
</dbReference>
<evidence type="ECO:0000256" key="6">
    <source>
        <dbReference type="SAM" id="Phobius"/>
    </source>
</evidence>
<feature type="compositionally biased region" description="Basic and acidic residues" evidence="5">
    <location>
        <begin position="34"/>
        <end position="43"/>
    </location>
</feature>
<keyword evidence="3 6" id="KW-1133">Transmembrane helix</keyword>
<dbReference type="InterPro" id="IPR036513">
    <property type="entry name" value="STAS_dom_sf"/>
</dbReference>
<evidence type="ECO:0000256" key="5">
    <source>
        <dbReference type="SAM" id="MobiDB-lite"/>
    </source>
</evidence>
<feature type="transmembrane region" description="Helical" evidence="6">
    <location>
        <begin position="292"/>
        <end position="310"/>
    </location>
</feature>
<evidence type="ECO:0000259" key="7">
    <source>
        <dbReference type="PROSITE" id="PS50801"/>
    </source>
</evidence>
<dbReference type="Proteomes" id="UP000053989">
    <property type="component" value="Unassembled WGS sequence"/>
</dbReference>
<accession>A0A0C3D9W2</accession>
<reference evidence="8 9" key="1">
    <citation type="submission" date="2014-04" db="EMBL/GenBank/DDBJ databases">
        <authorList>
            <consortium name="DOE Joint Genome Institute"/>
            <person name="Kuo A."/>
            <person name="Kohler A."/>
            <person name="Nagy L.G."/>
            <person name="Floudas D."/>
            <person name="Copeland A."/>
            <person name="Barry K.W."/>
            <person name="Cichocki N."/>
            <person name="Veneault-Fourrey C."/>
            <person name="LaButti K."/>
            <person name="Lindquist E.A."/>
            <person name="Lipzen A."/>
            <person name="Lundell T."/>
            <person name="Morin E."/>
            <person name="Murat C."/>
            <person name="Sun H."/>
            <person name="Tunlid A."/>
            <person name="Henrissat B."/>
            <person name="Grigoriev I.V."/>
            <person name="Hibbett D.S."/>
            <person name="Martin F."/>
            <person name="Nordberg H.P."/>
            <person name="Cantor M.N."/>
            <person name="Hua S.X."/>
        </authorList>
    </citation>
    <scope>NUCLEOTIDE SEQUENCE [LARGE SCALE GENOMIC DNA]</scope>
    <source>
        <strain evidence="8 9">Foug A</strain>
    </source>
</reference>
<feature type="domain" description="STAS" evidence="7">
    <location>
        <begin position="569"/>
        <end position="695"/>
    </location>
</feature>
<evidence type="ECO:0000256" key="2">
    <source>
        <dbReference type="ARBA" id="ARBA00022692"/>
    </source>
</evidence>
<keyword evidence="2 6" id="KW-0812">Transmembrane</keyword>
<evidence type="ECO:0000256" key="4">
    <source>
        <dbReference type="ARBA" id="ARBA00023136"/>
    </source>
</evidence>
<feature type="transmembrane region" description="Helical" evidence="6">
    <location>
        <begin position="481"/>
        <end position="497"/>
    </location>
</feature>
<reference evidence="9" key="2">
    <citation type="submission" date="2015-01" db="EMBL/GenBank/DDBJ databases">
        <title>Evolutionary Origins and Diversification of the Mycorrhizal Mutualists.</title>
        <authorList>
            <consortium name="DOE Joint Genome Institute"/>
            <consortium name="Mycorrhizal Genomics Consortium"/>
            <person name="Kohler A."/>
            <person name="Kuo A."/>
            <person name="Nagy L.G."/>
            <person name="Floudas D."/>
            <person name="Copeland A."/>
            <person name="Barry K.W."/>
            <person name="Cichocki N."/>
            <person name="Veneault-Fourrey C."/>
            <person name="LaButti K."/>
            <person name="Lindquist E.A."/>
            <person name="Lipzen A."/>
            <person name="Lundell T."/>
            <person name="Morin E."/>
            <person name="Murat C."/>
            <person name="Riley R."/>
            <person name="Ohm R."/>
            <person name="Sun H."/>
            <person name="Tunlid A."/>
            <person name="Henrissat B."/>
            <person name="Grigoriev I.V."/>
            <person name="Hibbett D.S."/>
            <person name="Martin F."/>
        </authorList>
    </citation>
    <scope>NUCLEOTIDE SEQUENCE [LARGE SCALE GENOMIC DNA]</scope>
    <source>
        <strain evidence="9">Foug A</strain>
    </source>
</reference>
<name>A0A0C3D9W2_9AGAM</name>
<keyword evidence="9" id="KW-1185">Reference proteome</keyword>
<dbReference type="InterPro" id="IPR011547">
    <property type="entry name" value="SLC26A/SulP_dom"/>
</dbReference>
<evidence type="ECO:0000256" key="1">
    <source>
        <dbReference type="ARBA" id="ARBA00004141"/>
    </source>
</evidence>
<comment type="subcellular location">
    <subcellularLocation>
        <location evidence="1">Membrane</location>
        <topology evidence="1">Multi-pass membrane protein</topology>
    </subcellularLocation>
</comment>
<evidence type="ECO:0000313" key="8">
    <source>
        <dbReference type="EMBL" id="KIM52906.1"/>
    </source>
</evidence>
<feature type="transmembrane region" description="Helical" evidence="6">
    <location>
        <begin position="241"/>
        <end position="260"/>
    </location>
</feature>
<dbReference type="InterPro" id="IPR001902">
    <property type="entry name" value="SLC26A/SulP_fam"/>
</dbReference>
<dbReference type="FunCoup" id="A0A0C3D9W2">
    <property type="interactions" value="5"/>
</dbReference>
<feature type="transmembrane region" description="Helical" evidence="6">
    <location>
        <begin position="419"/>
        <end position="442"/>
    </location>
</feature>
<feature type="transmembrane region" description="Helical" evidence="6">
    <location>
        <begin position="322"/>
        <end position="344"/>
    </location>
</feature>
<dbReference type="PROSITE" id="PS50801">
    <property type="entry name" value="STAS"/>
    <property type="match status" value="1"/>
</dbReference>
<organism evidence="8 9">
    <name type="scientific">Scleroderma citrinum Foug A</name>
    <dbReference type="NCBI Taxonomy" id="1036808"/>
    <lineage>
        <taxon>Eukaryota</taxon>
        <taxon>Fungi</taxon>
        <taxon>Dikarya</taxon>
        <taxon>Basidiomycota</taxon>
        <taxon>Agaricomycotina</taxon>
        <taxon>Agaricomycetes</taxon>
        <taxon>Agaricomycetidae</taxon>
        <taxon>Boletales</taxon>
        <taxon>Sclerodermatineae</taxon>
        <taxon>Sclerodermataceae</taxon>
        <taxon>Scleroderma</taxon>
    </lineage>
</organism>
<proteinExistence type="predicted"/>
<dbReference type="STRING" id="1036808.A0A0C3D9W2"/>
<feature type="transmembrane region" description="Helical" evidence="6">
    <location>
        <begin position="381"/>
        <end position="399"/>
    </location>
</feature>
<dbReference type="InterPro" id="IPR002645">
    <property type="entry name" value="STAS_dom"/>
</dbReference>
<evidence type="ECO:0000313" key="9">
    <source>
        <dbReference type="Proteomes" id="UP000053989"/>
    </source>
</evidence>
<dbReference type="Pfam" id="PF00916">
    <property type="entry name" value="Sulfate_transp"/>
    <property type="match status" value="1"/>
</dbReference>
<dbReference type="SUPFAM" id="SSF52091">
    <property type="entry name" value="SpoIIaa-like"/>
    <property type="match status" value="1"/>
</dbReference>
<feature type="region of interest" description="Disordered" evidence="5">
    <location>
        <begin position="34"/>
        <end position="70"/>
    </location>
</feature>